<dbReference type="Proteomes" id="UP000002219">
    <property type="component" value="Chromosome 1"/>
</dbReference>
<feature type="region of interest" description="Disordered" evidence="2">
    <location>
        <begin position="4040"/>
        <end position="4104"/>
    </location>
</feature>
<evidence type="ECO:0000256" key="1">
    <source>
        <dbReference type="ARBA" id="ARBA00023054"/>
    </source>
</evidence>
<dbReference type="EMBL" id="CP002040">
    <property type="protein sequence ID" value="ADH66656.1"/>
    <property type="molecule type" value="Genomic_DNA"/>
</dbReference>
<feature type="compositionally biased region" description="Basic and acidic residues" evidence="2">
    <location>
        <begin position="6437"/>
        <end position="6446"/>
    </location>
</feature>
<feature type="compositionally biased region" description="Basic and acidic residues" evidence="2">
    <location>
        <begin position="6549"/>
        <end position="6562"/>
    </location>
</feature>
<feature type="compositionally biased region" description="Basic and acidic residues" evidence="2">
    <location>
        <begin position="5011"/>
        <end position="5030"/>
    </location>
</feature>
<feature type="compositionally biased region" description="Basic and acidic residues" evidence="2">
    <location>
        <begin position="6945"/>
        <end position="6960"/>
    </location>
</feature>
<feature type="region of interest" description="Disordered" evidence="2">
    <location>
        <begin position="1375"/>
        <end position="1488"/>
    </location>
</feature>
<feature type="compositionally biased region" description="Low complexity" evidence="2">
    <location>
        <begin position="2748"/>
        <end position="2761"/>
    </location>
</feature>
<feature type="compositionally biased region" description="Low complexity" evidence="2">
    <location>
        <begin position="5049"/>
        <end position="5061"/>
    </location>
</feature>
<feature type="compositionally biased region" description="Basic and acidic residues" evidence="2">
    <location>
        <begin position="2684"/>
        <end position="2695"/>
    </location>
</feature>
<feature type="region of interest" description="Disordered" evidence="2">
    <location>
        <begin position="7117"/>
        <end position="7168"/>
    </location>
</feature>
<feature type="compositionally biased region" description="Low complexity" evidence="2">
    <location>
        <begin position="5786"/>
        <end position="5797"/>
    </location>
</feature>
<feature type="region of interest" description="Disordered" evidence="2">
    <location>
        <begin position="1081"/>
        <end position="1154"/>
    </location>
</feature>
<feature type="compositionally biased region" description="Basic and acidic residues" evidence="2">
    <location>
        <begin position="611"/>
        <end position="626"/>
    </location>
</feature>
<feature type="compositionally biased region" description="Polar residues" evidence="2">
    <location>
        <begin position="4996"/>
        <end position="5006"/>
    </location>
</feature>
<feature type="compositionally biased region" description="Pro residues" evidence="2">
    <location>
        <begin position="305"/>
        <end position="319"/>
    </location>
</feature>
<feature type="compositionally biased region" description="Polar residues" evidence="2">
    <location>
        <begin position="3000"/>
        <end position="3016"/>
    </location>
</feature>
<feature type="compositionally biased region" description="Basic and acidic residues" evidence="2">
    <location>
        <begin position="563"/>
        <end position="582"/>
    </location>
</feature>
<feature type="region of interest" description="Disordered" evidence="2">
    <location>
        <begin position="2591"/>
        <end position="2657"/>
    </location>
</feature>
<keyword evidence="4" id="KW-1185">Reference proteome</keyword>
<feature type="compositionally biased region" description="Basic and acidic residues" evidence="2">
    <location>
        <begin position="3575"/>
        <end position="3599"/>
    </location>
</feature>
<feature type="compositionally biased region" description="Pro residues" evidence="2">
    <location>
        <begin position="272"/>
        <end position="298"/>
    </location>
</feature>
<feature type="compositionally biased region" description="Basic and acidic residues" evidence="2">
    <location>
        <begin position="2449"/>
        <end position="2472"/>
    </location>
</feature>
<feature type="compositionally biased region" description="Low complexity" evidence="2">
    <location>
        <begin position="3193"/>
        <end position="3269"/>
    </location>
</feature>
<feature type="compositionally biased region" description="Low complexity" evidence="2">
    <location>
        <begin position="338"/>
        <end position="349"/>
    </location>
</feature>
<feature type="region of interest" description="Disordered" evidence="2">
    <location>
        <begin position="3299"/>
        <end position="3432"/>
    </location>
</feature>
<feature type="region of interest" description="Disordered" evidence="2">
    <location>
        <begin position="1019"/>
        <end position="1040"/>
    </location>
</feature>
<feature type="compositionally biased region" description="Low complexity" evidence="2">
    <location>
        <begin position="2774"/>
        <end position="2795"/>
    </location>
</feature>
<feature type="region of interest" description="Disordered" evidence="2">
    <location>
        <begin position="1255"/>
        <end position="1282"/>
    </location>
</feature>
<feature type="region of interest" description="Disordered" evidence="2">
    <location>
        <begin position="6530"/>
        <end position="7056"/>
    </location>
</feature>
<feature type="region of interest" description="Disordered" evidence="2">
    <location>
        <begin position="4991"/>
        <end position="5072"/>
    </location>
</feature>
<sequence length="7422" mass="779325">MPFDENMSASQRKAIEVLTGIPIPKASINTLGRGSEVYAALEKRVKVLDDLFDLSRVHARRHFNGNTARNYEHSLDQFTTGDNDYVGSARSNAATMSSELFKARANVEYMHMMVIGQFVQLLAEIAWAIATAKFTFGASLKWIPIFKAIRSLAIRRILTWLLITVPGHQIISQIFASMDSIIQRIQIGRGTRHHKDPNLTRSAHIGATIEGALSAVFSAGMDGLFSKQLTDLFNDRVARITDLPDPPPLVRTEPTPGPGGPPTGPPIRETPDGPPSGPPTGPPPDPRGPVKDTPPPGNPNRDTDTPPPPGGGPDGPPSGPVKDDPPATNPDRGPDSPAPKTTPETTPAPKDGPLPPPSLNKDLAEVFVRHKDEFLVPYNPASPIGAGVFDNAAKAAAARNEFADLFARHFGDHIGDAAARDLGRDYADTLARNWTDPNLGQHLRDTIGDRLPPSTRDHLSDVPVTLQQPLNDYFSKTSTYAQQTGGSIGTGALEGYLGEGLGSMADGKGWEASGYSATAGATQAGIQQGATDGILHGADLFKDKDKPDLNTPPPQTESNGSDNRTDDRTDPGETDPWWRGDDDPGQNGDRTPERNSGNSPAPAPGDGTQQTDDRDGEPAPPSRDDEQSLYDSDYDSDTSSVFDRDENSSPYDSDDEASLFDTDEATPQQDTTNTKTDKGPGPDAPSIPGPRNEPLGVDSPHPGSGHDPFRTGTDNGPLAADFLNAIVPDNPMAAAPPDTEQTAPNTGNTGDRSAPEQEQQQNTAPVAVAPPVGQAAPPPSPAPQNPAPDTGQRPASSERGGGERSPQRTNDTTTPDTTAQQTTGDDLQTPTPDPTPQTQTTGNTTGQDDHGSPTNEQHANPDTVSVSEQRTESEDGPPPSPPAADERADERADHSDTTVRTESGPPPQTEDNNPLPGTLDDRSPEPAPPTDSRDDRDAVPPPRAEEQDGTPPAAPVPPPAMAPPPVQADPSAPAPAAANGQRTPSPQTPPDRITTAIRLGEMASASIKDAISGYQRAQDLVSQTREAESQGRPDAADLRSHAYEAQRQANEAYRTYDFLARMQADLLRTDQPVTVMTVLETPASPSDDAGPVPLGGTDGDIPLGPRDTDSPVHQEETAPEGTPPEGTAPEGTPPQGPPAPTYNGTFTPDRDKPYDLGYLTTSNLLGPNMLFAEHLHGFVDDVLTNTPDMPEAARQQILDGVAATLTKEGPRPFLREGGHTVSTTHDGQTWSADIDLRSLDGDFYHFKTESLSGEDSRHLRLHNAGPGVSSSESGSQNGSGSVGVKFTGSPIYLANVSGSDAGPIFSIGVRGGSQVRSTGGTASVSANSGTGIELLGTPNVYVSDLRMKASVTGPGLTSPRVREGTSYDGLIMNLPGEAVSSDGPRQITPDNGKTDANGHHKPVNRPFIGAGHPLEITRFSPAPPASDGGTGGDTASGDRGDSTDTATAGGGGRPGQNSLGTWLADHLLPPPKGKRGGDHTPSGKEKRNDEYRARIEAAFDNDQVQQYLPQMSNGSAHIRIDIPGSPSRYMRMWSVSTQYDRKDFAPGLVDFVHSNTTVKSVSSDVQRSTTVSGSIGTGFGIWLELPDGKNIRLEAPAVEYSATLRKSTGTTLNTSGAISDIVHAPSGHAAYDVKRDFYVHIQGEPRPHRFEGDSVELLSVEDARLLNGELPKPPSSTDGPVAPPRPPFPNLAVDRPTNLSGSTVLGFGHVPPPAPENNSGTTGTTGNANTTSSTTGNTGTNDTGTANTTTDRTGNDGTDGDTKTYNSPESSFYDDLAYEVLKGIAEKHPGMVIPDLARTRKDYAVRPSHMESDAVRSFRERWGLRRNADVARENTQKVREALSESRIKSSKSDLPYDGIPVRLRETAVIDGKTVLPDRGLRPDHVTLRVYGEFGKLEHQFETTASGGGRFTGSSGVTVTKGSNLNHSLSFTVGGSVRDDARGDARGVPGTLGNPMVALFTSLGFGRDSAQSISRSVEETVLFNGDSDVWTSRTRFTARLFENDDLGMTRDGRSQHEHGTPLLKDGGMDTQVVLLTPKTSPTAPDPARTETDTTGTDTTDDWQALPPERVKDMLTLRPTPTGAGRGGLWTAVRDGAVHTWGRLLGGGADTAAPSQNPAAPPAGTTTVTGADGNQTVLPAPPPPPGGTTDTTTGTTPETAPPGGERGGDDSPNDRPPQDPPTLGQRRAQALHRAGAFFEHVRTHFGDRDQTPGLREQVYRALSENGFTRKRVSYLSRSPGNGQRIEQSLSSEVLATDKSTTSRFGSRSRHEMSSRLWSPHKVRVTNVTRSEMGAVTDFRPVDAQMRWGGGSETALSAVSSRSGNLGLRFGGGGARNPNPPGSDDSLPNQAVRPIPVFGTSLSRTFFSRGRSHNQSSTFSSSVLFIPNNTKAYAFRASGRITLLTESLKNWSIGPTLDWKTLFRGWTRPVSDLASGYVHSRDAQEEGMVQDRATRDGDSVDLSPHDNPDKPENARVRPGFENNGRQIQPADPEAAAQALVDSLASNGLELTLGGGREALLKQLTTHLAQNPDPTAPLPLNVRALGPEPTPDSKPRPQRSSFTGKLYVELIRDPKSTKVSHVDQADYYIESHTVKATDAHSRSDETSRTVSSDGALLIPPPYPQDDQGPDGQPGHRALFTTPAGEISGSSNDGRSSGQSQDDARTIELHLKTPYAKVSTDTTLKLKLQFDEPKGGESGRKPKSTYEVTADSGRVDTLYSLAYMTFDPPAADTPEGGTQGTGTDTLSPPPAPAVTTSTDGTGSTGTAPPDRNTAPAPEGGDTTGTADDRTGSGTTRRSGAPIYASQADALRTWTREAGPRPGTDSALALTTMVQDYGKALREQANIVVARSAGWKPPEGKSTEETANAARAHLADVYGLDPVYNEIDASLSDEAIKAMDPSASLDPEGVSFKDIELPGWIDRVVRSNHTEWGAKALPSTRGAKILDARPDGQLSDSRVRPRTDSSGSSHGGGQGFGGGFRPAGISTESPVYDRHEGIYTGAAAANTGSSHGASSGSNQTVKGYQESDQLRQGPFYLVEHDVTWAFAAGSKLTAPAAFHLNDPSLPQTPLHSRPTRWIVDQTTIRMAKWYSEADAIAMGFLTPDQVKGLGPVKDGIHKAQEEFSKAEAEYADTRAPMEGLAQKYADKPDEQSARKAYEDQEKEYTKALASFNQKIKALIQTLNDTRTALGGLGQGTNGGTVPPGRPSSGDTSGGTTTRAPTPANTTSTTSTTGDTTTGTDSTAVVTGVTSENTTTIDNTDGATTTTSAPQPTITVTPPPDPAPAPTGPSQALADRFRAELNLVAPEPDTSVRDTDTVDARVQRASDAADTADREARAASDAANDLSTALGNGTTELGNGNSILTGSEGGAPAAGTEGGAPASGTDGAPSPGAERRARDARTAADTAHTDATTTRDAFTTARDDALTTRPAPRGDASLEQAETAATAAESAAATAQETADQHRDTVAGLGNDLDGALARHQTLSTAVDGLSGRDRPVGGDPAAQDARDRAAREAREEADSLVSDLEDIAERADTARDAAETARTDAAKAKSEADAAKANADRTAADAEALRTWAEGLNTSASEHRDSADRAAQDARNAHETARRAADAAGEARAAANEAAARADEVRANAAEVAGNAAQAEADARTARTTADLAAQAADASRTSSGGRTAPGGTGTRGTTNAPNTAPGDTGSRTAPNTADDRARTTDTRQDDARRAAQDARARAQEARQTARDAAERAARATEDANRLTRQAQDLRTRAETTAREAREAAARANEARGIAEETRRAADSAVRTADAAAADARRAHESAQQAAQQAETAAERAEEAAETAREARDDAGKIADSARKRADSVRRLLERIDAAVEPERTSSDDGREKDDDKDGGRDEDGSGDNGNSADGGDRSGQDRDRSDDQHGPGTEGGDRGRGTEPDHGNRSRGGGDQDRSAAANTGGRGRPSPQAVSDGITTAIRLGEMASASIKDALNGYQRAQDLVGQSREAESRGRPDAADLRARAYQTQREANEAYLNYRDFARMQADLLRPGNPITVMTVMTPPAGPSGDTGPVPLGGTSRDIPLGPPDTDPPVRQGDTSPEGAPPEGAPPPPPLPALTYDGGFVPDRSGQSYDLGYLTTSNLLGPHMLFAEHLPGFVDDVLANTPGMPDTARQGIVDGVVDILTREGPRPFLREGGRTVNTTQGGQTWSADIDLRSLGDDFYHVDAKALSGGGDSRFLRLNDAGPGVDSSDGGSRGAGKTVGGKFTMSPFYVTGVDGNDAGPIAAVGGRGGARVRGTSGSASASANAASGIELLGAPNVYVGDLGMRASVTGPGLTAPRVQEGTAYNGLAMNLPGEVVTSDAPRRIVPDNGPKDANGHHEPVNRPFTGTGHPLEITRLSPAPAVSGTGTGVSTASGDGGTGRGGEDGRGGEGDRGDGTDRRGGGDRHGGTATTGGGGRPGGSTLGTWLADHLLPPPEGNRGGGRTPSGKEKRNDEYRARIEATFDNDRLQQYLPQMSNSSAHIRIEIPGSHPRIMRMWSVPTQYDRKDFAPGLADFVHSNTAVKSDSSSVKHSSVASGSIGGGFGIWLELPNGKSVRLDLPFVEYSATFEKSTGTALNTSGTSSHVVHAPSGHAAYDVKRDFYVHIQGEPRPHRFEGDSVELLTVEDARQLNGELPKPPSPADGPAAPPRPPFPNLAVDRPTDLSGATVRGFGHLSSPVPADNGGTTEGTGNNGADGDTRTPPSPQRPFYDDLAYRVLSDIAEKRPGMVIPDLARTGKDYAVRPSHMESDAVRSFRERWGLRRNVDVARENTLKVINALSESGLRSGAPDLPGNGVPVRLKESAVIDPKMIRKDRGGRPETVTVRVYGDFDRLEHQFDTTASGGARFAGSAGITTTKGSSVSHSLGVNVGASVRTDAGADARGVPRVMGNPSVALNASLNDGKGSSQGLSHSSEETVLFNGDSDVWTSRTRFTARLFEHDDIGMARDDRPQREHGIPLLGKGMDAQMVLLTPKTPPTASDSAQTVSGPADTTRDGETATSSDGRETRDAPETTAATDATAAREGDSAQTDTTGNTAPATTGVRQPLTPEQARDMIVRSFVPRISADGTAGDDRAGRWTVVRDGVVQTWGRLFGGGTEVVTASQTTTAPPAGTTTVTGTDQPAALTSPPPPGGTANTTGTDRSAALTTPASPGNTTNTSTGTTPEDTRTGGDRDGDDVPSNRPQQGPLTLDQARAQAIRRIGGTFERVNTHFDAGSRGMRGLLEETYRTFSDTRSGLHDGYRRKLESFLSDSSGGGRQFENHLSAEELAASRSVTTPSGSRIRQEMSGGLWSPHDVRATVATRVDIDTVTDFRPVGAQMRWNGGSEVTLSTTSSLTGGLGLRFGGSGTRNPNPHPSDDSLPNEAVRPIPVFGTSLSRTFFSRGTSHTQSTSFTSSVLFIPDNTRVYAFRASGRLTQAIEFTKNWTIGPPLNWKTLFHGWTAPVQNLLAGYVHSRDAQQEGLVLDQATRDGDRVDLSPQPNPKKPENARVRPGFEDNGRQIQPADPEAAIQELVNDLASNGLELTSGGRELLLQKLTTHLGQNPDSTVPVPVKVRALGPEPTSDSRPHAMRSATPAKVYVNLTRDPSRTEVSYVGQSGYYIESHTWKATDADSRSRGTGTTVGADGVLLQPLPYAQDDQGSEDQPEHRPLFGAPAGAVSSSGNDGRSSGQSQDDARTTELHLNTPYAKVGADTRLTLTLELGEPKGGENGNPPRSTYTGTADSGRVETLYPFAYMTFDPPATTTTATTTGDGARSTGADLSAPPPAVTTSTEGTGSTRTAPADRNTAPAPEGEDATGDRTGTDTTGNDRAPATAEDGGTTRRPAAPVHASVSEALRAWTNDAGPRPGNDSAITKPAMVQDGGQALRDKANVVIAQSLGWQPPPGTPEGGQPTRAAADAARAYLADAYGQDPVYNEIDHSLSDKALKAVYPSASRNSEGVQFTDISRTEWGAKVVPSNRGAKILDALPGSQLSDSRVQPRTNSAGDSHGGSQGRGGEFRPSGLTTGGVPYDGHEGIHTGSAAVNTSSSHGSERGSNQAVKGYQESDKLRQGPVYLVEYDATWAFAAGSKLKAPAAFHQNDPSLAPTPFYSRPTRWGVDDVTVRMAGWFSEADAIAMGFLTPDQAKGMAPAMDRLNQAREEFGKAEAAYADTRAPLEGLAERFAAEPGDESAESAYKEQEDKYKEALRDFDRQIDALVETVNTTRTTLGEAGQGPDGGTAPPVHAVSGDGTATRTPVTGNTTTGTEGSTGNRTGNTGTTGDRGVTSGTTTTTGNTDGTTTAAREPQPTVTVTPPDPSPAPSGASQTLVDRFMSELNLRAPEPDTPVRDPGGSSGLRDGQEQNTDTVDARVQQASDTADTAIREARDARDAANGLSTSLDHGRADIRQGTRVLTGSEGGAPAAGTEGGAPASGTDGAPSPGAERRARDARTAADTAHTDATTTRDAFTTARDDALTTRPAPRGDASLEQAETAATAAESAAATAQETADQHRDTVAGLGNDLDGALARHRALSTAVEGLSGRDRPVGGDPAAQDARDRAAREAREEADSLVSDLEDIAERADTARDAAETARTDAAKAKSEADAAKAKADRTAADAEALRTWAEGLSTSASEHRDSADRAAQDARNAHETARRAADAAGEARAAANEAAARADEVRANAAEVAGNAAQAEADARTARTTADLAAQAADASRTSSGGRTAPGGTGTRGTTNAPNTAPGDTGSRTAPNTADDRARTTDTRQDDARRAAQDARARAQEARQTARDAAERAARATEDANRLTRQAQDLRTRAETTAREAREAAARANEARGIAEETRRAADSAVRTADAAAADARRAHEYAQQAAQQAETAAERAEEAAETAREARDDAGKIADSARKRADSVRRLLERIDAAVEPGRTSSDDGPPKDGRGDEDGAGGEGSGKDRTGGGGGGRSRGEGDRSGSGDDRSDGGGGSGTGRGSGGGGEGRSSRGNGQDRRSPRGSAPADQRDPFPDSDSDTDSDTDSAPDLDAVPDLVSDDDLSLYDSPDTPVQDRPFRTPFDDDHQFKPLWARDDHAFDSLDPKHSGYGSGPLSFLDPKSLDAPLGLLDSGFGSDRPLPSSLTDIVAYPMTGAPGQRGDTSADGENDQYTTGFHDPSAAAYGEQPAASTEETAQDRDGDQDERIAALMLWNGTFAGVEDLAETTGFDVVSQQGLVEDGSDGSTTLMRFANGAQAVYKDTEGATFARDRADAEQLASLVGRAIGANVPGVLRIGETEVFMHFMNGESGFAHLDNPRSPLLNTRDGHVLGLLDLLIANGDRNPGNWLDQGDGRVAGIDHGKAWFKYEYTPEDPTDLEGLAYTNGMRPFYDFDANAWIANPLTRADIRFLRARLAGLSGEFARLGRSDWFDEMMERFDKLAHNARGTTGLFSGGGR</sequence>
<feature type="region of interest" description="Disordered" evidence="2">
    <location>
        <begin position="5982"/>
        <end position="6059"/>
    </location>
</feature>
<evidence type="ECO:0000256" key="2">
    <source>
        <dbReference type="SAM" id="MobiDB-lite"/>
    </source>
</evidence>
<feature type="compositionally biased region" description="Basic and acidic residues" evidence="2">
    <location>
        <begin position="6862"/>
        <end position="6903"/>
    </location>
</feature>
<feature type="compositionally biased region" description="Low complexity" evidence="2">
    <location>
        <begin position="1717"/>
        <end position="1756"/>
    </location>
</feature>
<feature type="compositionally biased region" description="Low complexity" evidence="2">
    <location>
        <begin position="6246"/>
        <end position="6308"/>
    </location>
</feature>
<feature type="compositionally biased region" description="Gly residues" evidence="2">
    <location>
        <begin position="6961"/>
        <end position="6977"/>
    </location>
</feature>
<feature type="compositionally biased region" description="Basic and acidic residues" evidence="2">
    <location>
        <begin position="4342"/>
        <end position="4362"/>
    </location>
</feature>
<gene>
    <name evidence="3" type="ordered locus">Ndas_1217</name>
</gene>
<feature type="region of interest" description="Disordered" evidence="2">
    <location>
        <begin position="5483"/>
        <end position="5512"/>
    </location>
</feature>
<feature type="compositionally biased region" description="Low complexity" evidence="2">
    <location>
        <begin position="2110"/>
        <end position="2131"/>
    </location>
</feature>
<feature type="compositionally biased region" description="Pro residues" evidence="2">
    <location>
        <begin position="4656"/>
        <end position="4674"/>
    </location>
</feature>
<feature type="region of interest" description="Disordered" evidence="2">
    <location>
        <begin position="2721"/>
        <end position="2805"/>
    </location>
</feature>
<feature type="compositionally biased region" description="Low complexity" evidence="2">
    <location>
        <begin position="6672"/>
        <end position="6712"/>
    </location>
</feature>
<feature type="region of interest" description="Disordered" evidence="2">
    <location>
        <begin position="240"/>
        <end position="360"/>
    </location>
</feature>
<feature type="compositionally biased region" description="Low complexity" evidence="2">
    <location>
        <begin position="3670"/>
        <end position="3680"/>
    </location>
</feature>
<feature type="compositionally biased region" description="Basic and acidic residues" evidence="2">
    <location>
        <begin position="1475"/>
        <end position="1488"/>
    </location>
</feature>
<feature type="compositionally biased region" description="Pro residues" evidence="2">
    <location>
        <begin position="3270"/>
        <end position="3280"/>
    </location>
</feature>
<feature type="compositionally biased region" description="Basic and acidic residues" evidence="2">
    <location>
        <begin position="2591"/>
        <end position="2603"/>
    </location>
</feature>
<dbReference type="HOGENOM" id="CLU_222835_0_0_11"/>
<feature type="compositionally biased region" description="Low complexity" evidence="2">
    <location>
        <begin position="3396"/>
        <end position="3413"/>
    </location>
</feature>
<feature type="compositionally biased region" description="Low complexity" evidence="2">
    <location>
        <begin position="6414"/>
        <end position="6428"/>
    </location>
</feature>
<feature type="compositionally biased region" description="Polar residues" evidence="2">
    <location>
        <begin position="665"/>
        <end position="674"/>
    </location>
</feature>
<feature type="compositionally biased region" description="Polar residues" evidence="2">
    <location>
        <begin position="852"/>
        <end position="868"/>
    </location>
</feature>
<dbReference type="PANTHER" id="PTHR32083:SF48">
    <property type="entry name" value="TRANS-GOLGI NETWORK-LOCALIZED SYP41-INTERACTING PROTEIN 1"/>
    <property type="match status" value="1"/>
</dbReference>
<dbReference type="KEGG" id="nda:Ndas_1217"/>
<feature type="compositionally biased region" description="Basic and acidic residues" evidence="2">
    <location>
        <begin position="931"/>
        <end position="946"/>
    </location>
</feature>
<feature type="compositionally biased region" description="Low complexity" evidence="2">
    <location>
        <begin position="6851"/>
        <end position="6861"/>
    </location>
</feature>
<feature type="region of interest" description="Disordered" evidence="2">
    <location>
        <begin position="5627"/>
        <end position="5646"/>
    </location>
</feature>
<feature type="compositionally biased region" description="Low complexity" evidence="2">
    <location>
        <begin position="2145"/>
        <end position="2161"/>
    </location>
</feature>
<feature type="compositionally biased region" description="Low complexity" evidence="2">
    <location>
        <begin position="1119"/>
        <end position="1130"/>
    </location>
</feature>
<keyword evidence="1" id="KW-0175">Coiled coil</keyword>
<feature type="compositionally biased region" description="Basic and acidic residues" evidence="2">
    <location>
        <begin position="3889"/>
        <end position="3933"/>
    </location>
</feature>
<dbReference type="eggNOG" id="COG1196">
    <property type="taxonomic scope" value="Bacteria"/>
</dbReference>
<feature type="compositionally biased region" description="Low complexity" evidence="2">
    <location>
        <begin position="6447"/>
        <end position="6464"/>
    </location>
</feature>
<feature type="compositionally biased region" description="Polar residues" evidence="2">
    <location>
        <begin position="6038"/>
        <end position="6055"/>
    </location>
</feature>
<proteinExistence type="predicted"/>
<feature type="compositionally biased region" description="Pro residues" evidence="2">
    <location>
        <begin position="4082"/>
        <end position="4095"/>
    </location>
</feature>
<feature type="region of interest" description="Disordered" evidence="2">
    <location>
        <begin position="4651"/>
        <end position="4729"/>
    </location>
</feature>
<feature type="region of interest" description="Disordered" evidence="2">
    <location>
        <begin position="1667"/>
        <end position="1770"/>
    </location>
</feature>
<feature type="region of interest" description="Disordered" evidence="2">
    <location>
        <begin position="2105"/>
        <end position="2187"/>
    </location>
</feature>
<accession>D7B235</accession>
<feature type="compositionally biased region" description="Low complexity" evidence="2">
    <location>
        <begin position="3600"/>
        <end position="3613"/>
    </location>
</feature>
<feature type="compositionally biased region" description="Basic and acidic residues" evidence="2">
    <location>
        <begin position="6626"/>
        <end position="6650"/>
    </location>
</feature>
<dbReference type="eggNOG" id="COG3266">
    <property type="taxonomic scope" value="Bacteria"/>
</dbReference>
<feature type="compositionally biased region" description="Low complexity" evidence="2">
    <location>
        <begin position="6832"/>
        <end position="6843"/>
    </location>
</feature>
<feature type="compositionally biased region" description="Low complexity" evidence="2">
    <location>
        <begin position="4383"/>
        <end position="4395"/>
    </location>
</feature>
<evidence type="ECO:0000313" key="4">
    <source>
        <dbReference type="Proteomes" id="UP000002219"/>
    </source>
</evidence>
<feature type="compositionally biased region" description="Basic and acidic residues" evidence="2">
    <location>
        <begin position="7044"/>
        <end position="7056"/>
    </location>
</feature>
<feature type="region of interest" description="Disordered" evidence="2">
    <location>
        <begin position="3183"/>
        <end position="3284"/>
    </location>
</feature>
<feature type="compositionally biased region" description="Basic and acidic residues" evidence="2">
    <location>
        <begin position="6743"/>
        <end position="6831"/>
    </location>
</feature>
<feature type="compositionally biased region" description="Polar residues" evidence="2">
    <location>
        <begin position="739"/>
        <end position="751"/>
    </location>
</feature>
<feature type="region of interest" description="Disordered" evidence="2">
    <location>
        <begin position="3479"/>
        <end position="3954"/>
    </location>
</feature>
<feature type="compositionally biased region" description="Basic and acidic residues" evidence="2">
    <location>
        <begin position="1106"/>
        <end position="1116"/>
    </location>
</feature>
<feature type="region of interest" description="Disordered" evidence="2">
    <location>
        <begin position="2935"/>
        <end position="2981"/>
    </location>
</feature>
<feature type="region of interest" description="Disordered" evidence="2">
    <location>
        <begin position="2006"/>
        <end position="2067"/>
    </location>
</feature>
<feature type="compositionally biased region" description="Low complexity" evidence="2">
    <location>
        <begin position="807"/>
        <end position="846"/>
    </location>
</feature>
<feature type="region of interest" description="Disordered" evidence="2">
    <location>
        <begin position="6221"/>
        <end position="6515"/>
    </location>
</feature>
<feature type="region of interest" description="Disordered" evidence="2">
    <location>
        <begin position="5360"/>
        <end position="5384"/>
    </location>
</feature>
<feature type="compositionally biased region" description="Low complexity" evidence="2">
    <location>
        <begin position="759"/>
        <end position="775"/>
    </location>
</feature>
<feature type="compositionally biased region" description="Polar residues" evidence="2">
    <location>
        <begin position="5676"/>
        <end position="5690"/>
    </location>
</feature>
<feature type="compositionally biased region" description="Low complexity" evidence="2">
    <location>
        <begin position="3621"/>
        <end position="3661"/>
    </location>
</feature>
<feature type="compositionally biased region" description="Low complexity" evidence="2">
    <location>
        <begin position="6721"/>
        <end position="6731"/>
    </location>
</feature>
<feature type="compositionally biased region" description="Pro residues" evidence="2">
    <location>
        <begin position="952"/>
        <end position="967"/>
    </location>
</feature>
<dbReference type="RefSeq" id="WP_013152263.1">
    <property type="nucleotide sequence ID" value="NC_014210.1"/>
</dbReference>
<evidence type="ECO:0000313" key="3">
    <source>
        <dbReference type="EMBL" id="ADH66656.1"/>
    </source>
</evidence>
<feature type="compositionally biased region" description="Acidic residues" evidence="2">
    <location>
        <begin position="652"/>
        <end position="664"/>
    </location>
</feature>
<feature type="region of interest" description="Disordered" evidence="2">
    <location>
        <begin position="5652"/>
        <end position="5741"/>
    </location>
</feature>
<feature type="compositionally biased region" description="Acidic residues" evidence="2">
    <location>
        <begin position="7003"/>
        <end position="7017"/>
    </location>
</feature>
<reference evidence="3 4" key="1">
    <citation type="journal article" date="2010" name="Stand. Genomic Sci.">
        <title>Complete genome sequence of Nocardiopsis dassonvillei type strain (IMRU 509).</title>
        <authorList>
            <person name="Sun H."/>
            <person name="Lapidus A."/>
            <person name="Nolan M."/>
            <person name="Lucas S."/>
            <person name="Del Rio T.G."/>
            <person name="Tice H."/>
            <person name="Cheng J.F."/>
            <person name="Tapia R."/>
            <person name="Han C."/>
            <person name="Goodwin L."/>
            <person name="Pitluck S."/>
            <person name="Pagani I."/>
            <person name="Ivanova N."/>
            <person name="Mavromatis K."/>
            <person name="Mikhailova N."/>
            <person name="Pati A."/>
            <person name="Chen A."/>
            <person name="Palaniappan K."/>
            <person name="Land M."/>
            <person name="Hauser L."/>
            <person name="Chang Y.J."/>
            <person name="Jeffries C.D."/>
            <person name="Djao O.D."/>
            <person name="Rohde M."/>
            <person name="Sikorski J."/>
            <person name="Goker M."/>
            <person name="Woyke T."/>
            <person name="Bristow J."/>
            <person name="Eisen J.A."/>
            <person name="Markowitz V."/>
            <person name="Hugenholtz P."/>
            <person name="Kyrpides N.C."/>
            <person name="Klenk H.P."/>
        </authorList>
    </citation>
    <scope>NUCLEOTIDE SEQUENCE [LARGE SCALE GENOMIC DNA]</scope>
    <source>
        <strain evidence="4">ATCC 23218 / DSM 43111 / CIP 107115 / JCM 7437 / KCTC 9190 / NBRC 14626 / NCTC 10488 / NRRL B-5397 / IMRU 509</strain>
    </source>
</reference>
<feature type="compositionally biased region" description="Low complexity" evidence="2">
    <location>
        <begin position="6481"/>
        <end position="6502"/>
    </location>
</feature>
<feature type="compositionally biased region" description="Low complexity" evidence="2">
    <location>
        <begin position="3363"/>
        <end position="3377"/>
    </location>
</feature>
<feature type="region of interest" description="Disordered" evidence="2">
    <location>
        <begin position="5759"/>
        <end position="5847"/>
    </location>
</feature>
<feature type="compositionally biased region" description="Basic and acidic residues" evidence="2">
    <location>
        <begin position="3521"/>
        <end position="3562"/>
    </location>
</feature>
<feature type="compositionally biased region" description="Low complexity" evidence="2">
    <location>
        <begin position="5759"/>
        <end position="5776"/>
    </location>
</feature>
<dbReference type="GO" id="GO:0005856">
    <property type="term" value="C:cytoskeleton"/>
    <property type="evidence" value="ECO:0007669"/>
    <property type="project" value="TreeGrafter"/>
</dbReference>
<feature type="compositionally biased region" description="Low complexity" evidence="2">
    <location>
        <begin position="6651"/>
        <end position="6664"/>
    </location>
</feature>
<feature type="compositionally biased region" description="Basic and acidic residues" evidence="2">
    <location>
        <begin position="6572"/>
        <end position="6613"/>
    </location>
</feature>
<feature type="compositionally biased region" description="Low complexity" evidence="2">
    <location>
        <begin position="3332"/>
        <end position="3354"/>
    </location>
</feature>
<feature type="compositionally biased region" description="Polar residues" evidence="2">
    <location>
        <begin position="5987"/>
        <end position="6001"/>
    </location>
</feature>
<dbReference type="STRING" id="446468.Ndas_1217"/>
<feature type="compositionally biased region" description="Low complexity" evidence="2">
    <location>
        <begin position="5166"/>
        <end position="5183"/>
    </location>
</feature>
<feature type="compositionally biased region" description="Basic and acidic residues" evidence="2">
    <location>
        <begin position="6911"/>
        <end position="6924"/>
    </location>
</feature>
<feature type="compositionally biased region" description="Pro residues" evidence="2">
    <location>
        <begin position="776"/>
        <end position="786"/>
    </location>
</feature>
<dbReference type="eggNOG" id="COG3096">
    <property type="taxonomic scope" value="Bacteria"/>
</dbReference>
<feature type="compositionally biased region" description="Polar residues" evidence="2">
    <location>
        <begin position="2643"/>
        <end position="2656"/>
    </location>
</feature>
<feature type="region of interest" description="Disordered" evidence="2">
    <location>
        <begin position="5119"/>
        <end position="5209"/>
    </location>
</feature>
<feature type="compositionally biased region" description="Basic and acidic residues" evidence="2">
    <location>
        <begin position="3386"/>
        <end position="3395"/>
    </location>
</feature>
<feature type="compositionally biased region" description="Basic and acidic residues" evidence="2">
    <location>
        <begin position="4403"/>
        <end position="4428"/>
    </location>
</feature>
<feature type="region of interest" description="Disordered" evidence="2">
    <location>
        <begin position="540"/>
        <end position="992"/>
    </location>
</feature>
<feature type="region of interest" description="Disordered" evidence="2">
    <location>
        <begin position="2435"/>
        <end position="2484"/>
    </location>
</feature>
<feature type="compositionally biased region" description="Low complexity" evidence="2">
    <location>
        <begin position="1265"/>
        <end position="1282"/>
    </location>
</feature>
<feature type="compositionally biased region" description="Gly residues" evidence="2">
    <location>
        <begin position="2963"/>
        <end position="2975"/>
    </location>
</feature>
<organism evidence="3 4">
    <name type="scientific">Nocardiopsis dassonvillei (strain ATCC 23218 / DSM 43111 / CIP 107115 / JCM 7437 / KCTC 9190 / NBRC 14626 / NCTC 10488 / NRRL B-5397 / IMRU 509)</name>
    <name type="common">Actinomadura dassonvillei</name>
    <dbReference type="NCBI Taxonomy" id="446468"/>
    <lineage>
        <taxon>Bacteria</taxon>
        <taxon>Bacillati</taxon>
        <taxon>Actinomycetota</taxon>
        <taxon>Actinomycetes</taxon>
        <taxon>Streptosporangiales</taxon>
        <taxon>Nocardiopsidaceae</taxon>
        <taxon>Nocardiopsis</taxon>
    </lineage>
</organism>
<feature type="compositionally biased region" description="Basic and acidic residues" evidence="2">
    <location>
        <begin position="3692"/>
        <end position="3780"/>
    </location>
</feature>
<feature type="compositionally biased region" description="Pro residues" evidence="2">
    <location>
        <begin position="244"/>
        <end position="265"/>
    </location>
</feature>
<feature type="compositionally biased region" description="Low complexity" evidence="2">
    <location>
        <begin position="968"/>
        <end position="978"/>
    </location>
</feature>
<feature type="compositionally biased region" description="Low complexity" evidence="2">
    <location>
        <begin position="5119"/>
        <end position="5143"/>
    </location>
</feature>
<feature type="region of interest" description="Disordered" evidence="2">
    <location>
        <begin position="2998"/>
        <end position="3019"/>
    </location>
</feature>
<feature type="compositionally biased region" description="Gly residues" evidence="2">
    <location>
        <begin position="4431"/>
        <end position="4443"/>
    </location>
</feature>
<feature type="compositionally biased region" description="Basic and acidic residues" evidence="2">
    <location>
        <begin position="3811"/>
        <end position="3878"/>
    </location>
</feature>
<feature type="region of interest" description="Disordered" evidence="2">
    <location>
        <begin position="4336"/>
        <end position="4473"/>
    </location>
</feature>
<feature type="compositionally biased region" description="Low complexity" evidence="2">
    <location>
        <begin position="2620"/>
        <end position="2630"/>
    </location>
</feature>
<protein>
    <submittedName>
        <fullName evidence="3">Methyl-accepting chemotaxis sensory transducer</fullName>
    </submittedName>
</protein>
<feature type="compositionally biased region" description="Basic and acidic residues" evidence="2">
    <location>
        <begin position="3303"/>
        <end position="3317"/>
    </location>
</feature>
<feature type="compositionally biased region" description="Low complexity" evidence="2">
    <location>
        <begin position="3800"/>
        <end position="3810"/>
    </location>
</feature>
<feature type="compositionally biased region" description="Low complexity" evidence="2">
    <location>
        <begin position="3781"/>
        <end position="3792"/>
    </location>
</feature>
<dbReference type="PANTHER" id="PTHR32083">
    <property type="entry name" value="CILIA AND FLAGELLA-ASSOCIATED PROTEIN 58-RELATED"/>
    <property type="match status" value="1"/>
</dbReference>
<name>D7B235_NOCDD</name>
<feature type="compositionally biased region" description="Basic and acidic residues" evidence="2">
    <location>
        <begin position="6376"/>
        <end position="6385"/>
    </location>
</feature>
<feature type="compositionally biased region" description="Basic and acidic residues" evidence="2">
    <location>
        <begin position="1025"/>
        <end position="1040"/>
    </location>
</feature>
<feature type="compositionally biased region" description="Pro residues" evidence="2">
    <location>
        <begin position="1131"/>
        <end position="1140"/>
    </location>
</feature>
<feature type="compositionally biased region" description="Basic and acidic residues" evidence="2">
    <location>
        <begin position="884"/>
        <end position="899"/>
    </location>
</feature>
<feature type="compositionally biased region" description="Basic and acidic residues" evidence="2">
    <location>
        <begin position="3498"/>
        <end position="3511"/>
    </location>
</feature>
<feature type="compositionally biased region" description="Basic and acidic residues" evidence="2">
    <location>
        <begin position="2164"/>
        <end position="2175"/>
    </location>
</feature>
<feature type="compositionally biased region" description="Basic and acidic residues" evidence="2">
    <location>
        <begin position="2006"/>
        <end position="2018"/>
    </location>
</feature>
<feature type="compositionally biased region" description="Basic and acidic residues" evidence="2">
    <location>
        <begin position="5501"/>
        <end position="5512"/>
    </location>
</feature>
<feature type="region of interest" description="Disordered" evidence="2">
    <location>
        <begin position="2525"/>
        <end position="2559"/>
    </location>
</feature>
<feature type="region of interest" description="Disordered" evidence="2">
    <location>
        <begin position="2684"/>
        <end position="2703"/>
    </location>
</feature>